<dbReference type="EMBL" id="JASCIQ010000014">
    <property type="protein sequence ID" value="MDI3405227.1"/>
    <property type="molecule type" value="Genomic_DNA"/>
</dbReference>
<evidence type="ECO:0000256" key="1">
    <source>
        <dbReference type="SAM" id="MobiDB-lite"/>
    </source>
</evidence>
<feature type="region of interest" description="Disordered" evidence="1">
    <location>
        <begin position="192"/>
        <end position="211"/>
    </location>
</feature>
<evidence type="ECO:0000256" key="2">
    <source>
        <dbReference type="SAM" id="Phobius"/>
    </source>
</evidence>
<dbReference type="Proteomes" id="UP001223978">
    <property type="component" value="Unassembled WGS sequence"/>
</dbReference>
<accession>A0ABT6SAL4</accession>
<keyword evidence="4" id="KW-1185">Reference proteome</keyword>
<feature type="transmembrane region" description="Helical" evidence="2">
    <location>
        <begin position="55"/>
        <end position="80"/>
    </location>
</feature>
<name>A0ABT6SAL4_9ACTN</name>
<feature type="region of interest" description="Disordered" evidence="1">
    <location>
        <begin position="349"/>
        <end position="414"/>
    </location>
</feature>
<evidence type="ECO:0000313" key="4">
    <source>
        <dbReference type="Proteomes" id="UP001223978"/>
    </source>
</evidence>
<dbReference type="InterPro" id="IPR046096">
    <property type="entry name" value="DUF6114"/>
</dbReference>
<feature type="compositionally biased region" description="Gly residues" evidence="1">
    <location>
        <begin position="398"/>
        <end position="408"/>
    </location>
</feature>
<feature type="transmembrane region" description="Helical" evidence="2">
    <location>
        <begin position="31"/>
        <end position="49"/>
    </location>
</feature>
<gene>
    <name evidence="3" type="ORF">QIS96_15540</name>
</gene>
<feature type="compositionally biased region" description="Basic and acidic residues" evidence="1">
    <location>
        <begin position="381"/>
        <end position="397"/>
    </location>
</feature>
<organism evidence="3 4">
    <name type="scientific">Streptomyces cavernicola</name>
    <dbReference type="NCBI Taxonomy" id="3043613"/>
    <lineage>
        <taxon>Bacteria</taxon>
        <taxon>Bacillati</taxon>
        <taxon>Actinomycetota</taxon>
        <taxon>Actinomycetes</taxon>
        <taxon>Kitasatosporales</taxon>
        <taxon>Streptomycetaceae</taxon>
        <taxon>Streptomyces</taxon>
    </lineage>
</organism>
<comment type="caution">
    <text evidence="3">The sequence shown here is derived from an EMBL/GenBank/DDBJ whole genome shotgun (WGS) entry which is preliminary data.</text>
</comment>
<reference evidence="3 4" key="1">
    <citation type="submission" date="2023-05" db="EMBL/GenBank/DDBJ databases">
        <title>Draft genome sequence of Streptomyces sp. B-S-A6 isolated from a cave soil in Thailand.</title>
        <authorList>
            <person name="Chamroensaksri N."/>
            <person name="Muangham S."/>
        </authorList>
    </citation>
    <scope>NUCLEOTIDE SEQUENCE [LARGE SCALE GENOMIC DNA]</scope>
    <source>
        <strain evidence="3 4">B-S-A6</strain>
    </source>
</reference>
<feature type="region of interest" description="Disordered" evidence="1">
    <location>
        <begin position="134"/>
        <end position="166"/>
    </location>
</feature>
<keyword evidence="2" id="KW-1133">Transmembrane helix</keyword>
<keyword evidence="2" id="KW-0812">Transmembrane</keyword>
<feature type="compositionally biased region" description="Low complexity" evidence="1">
    <location>
        <begin position="192"/>
        <end position="210"/>
    </location>
</feature>
<evidence type="ECO:0000313" key="3">
    <source>
        <dbReference type="EMBL" id="MDI3405227.1"/>
    </source>
</evidence>
<dbReference type="Pfam" id="PF19609">
    <property type="entry name" value="DUF6114"/>
    <property type="match status" value="1"/>
</dbReference>
<protein>
    <submittedName>
        <fullName evidence="3">DUF6114 domain-containing protein</fullName>
    </submittedName>
</protein>
<proteinExistence type="predicted"/>
<sequence>MRARVGAQVEAVLPWPERRAALRGWRRRRPFWGGLLLIAAGAELLLAPLSPLGVLLSLGVGGIAAVVIGLALMLAGGFLWGAPHARAYVSLNALLLSVAAFAVTNLGGFVIGSLLGVAGSALGFAWTPVRAGAGTGSGSGTRAGDAPGEGADEVEGAETRDGPGSAGRARRALSVLVPLMLLAGLGGGFAAPPAQAAEPSQAREAQASARTVRPGAVPTVITTSRFSPQGFLFAGVEEIDTADGPMKVIVLRMKAATLTDYVSTTRDPQRAQQSLSADNLELRGDVTLYMRKFHGCIEGSPLCVTFSPAGLPTPPVIPPFVFMTRVRAEQALVTTDSLNVDGLRIRSADGAPRTVEVPDGPLPGEAGEGGGDGDGDGSGDDQGRPSDDPTRPGDKPGDGPGDSPGDGPGDVLDGLLTLREPRREATDVPWCEKVTLTVRNTGGRAVSGAEVVFETQVVGAFGHVWATETARRDVPGRLDAGTGRTFSSRVCVPERHAAGLLFGSHLEHQATAVHADGRSERIDVPRTPDA</sequence>
<keyword evidence="2" id="KW-0472">Membrane</keyword>
<dbReference type="RefSeq" id="WP_282543169.1">
    <property type="nucleotide sequence ID" value="NZ_JASCIQ010000014.1"/>
</dbReference>